<evidence type="ECO:0000256" key="7">
    <source>
        <dbReference type="ARBA" id="ARBA00023326"/>
    </source>
</evidence>
<keyword evidence="9" id="KW-0812">Transmembrane</keyword>
<dbReference type="Gene3D" id="1.50.10.10">
    <property type="match status" value="1"/>
</dbReference>
<keyword evidence="7" id="KW-0119">Carbohydrate metabolism</keyword>
<dbReference type="Pfam" id="PF01270">
    <property type="entry name" value="Glyco_hydro_8"/>
    <property type="match status" value="1"/>
</dbReference>
<dbReference type="NCBIfam" id="NF008305">
    <property type="entry name" value="PRK11097.1"/>
    <property type="match status" value="1"/>
</dbReference>
<dbReference type="EC" id="3.2.1.4" evidence="3"/>
<dbReference type="GO" id="GO:0008810">
    <property type="term" value="F:cellulase activity"/>
    <property type="evidence" value="ECO:0007669"/>
    <property type="project" value="UniProtKB-EC"/>
</dbReference>
<dbReference type="Proteomes" id="UP000253250">
    <property type="component" value="Unassembled WGS sequence"/>
</dbReference>
<evidence type="ECO:0000256" key="1">
    <source>
        <dbReference type="ARBA" id="ARBA00000966"/>
    </source>
</evidence>
<dbReference type="GO" id="GO:0030245">
    <property type="term" value="P:cellulose catabolic process"/>
    <property type="evidence" value="ECO:0007669"/>
    <property type="project" value="UniProtKB-KW"/>
</dbReference>
<accession>A0A368HHF6</accession>
<feature type="region of interest" description="Disordered" evidence="8">
    <location>
        <begin position="1"/>
        <end position="21"/>
    </location>
</feature>
<name>A0A368HHF6_9GAMM</name>
<evidence type="ECO:0000313" key="11">
    <source>
        <dbReference type="Proteomes" id="UP000253250"/>
    </source>
</evidence>
<keyword evidence="7" id="KW-0624">Polysaccharide degradation</keyword>
<dbReference type="OrthoDB" id="9766708at2"/>
<evidence type="ECO:0000256" key="5">
    <source>
        <dbReference type="ARBA" id="ARBA00023001"/>
    </source>
</evidence>
<sequence length="431" mass="47126">MSKAACRGVRTNAGTAGSGPQRVSWRERWRQRLGGQARWWGRGLVALLVALGGCSLAAAPDGPRPDPARWYRLWGSYQQRFVDPQGRVIDWSEGGITTSEAQAYALFFALVADDRGLFQKILHWTEANLAEGSLARHLPAWRWGRRPDGSWGILDHNSAADADLWLAYTLIQAGRLWGRTDYTATGILLARRIAREEVTMVPGLGPMLLPGQHGFRVAHDTYVFNPSYLPLPVVVGMAHAIPRGPWAAMARTLPAFLHATSPHGFAPDWVAYTPGRGYHAAPQGSVGSYNAIRVYLWAGISNPDTPGARRILASISGMGRYLHDHLLPPERVDVATGTPAATGPVGFSAALIPYLIRAGHGRASRNQRLRLRADYDKATGLYGKPAYYYDENLALFALGWVYGTIRFSPQGAFVPVWSKGRAPVSRARASG</sequence>
<keyword evidence="4" id="KW-0378">Hydrolase</keyword>
<gene>
    <name evidence="10" type="ORF">C4900_03265</name>
</gene>
<evidence type="ECO:0000256" key="2">
    <source>
        <dbReference type="ARBA" id="ARBA00009209"/>
    </source>
</evidence>
<evidence type="ECO:0000256" key="8">
    <source>
        <dbReference type="SAM" id="MobiDB-lite"/>
    </source>
</evidence>
<dbReference type="InterPro" id="IPR008928">
    <property type="entry name" value="6-hairpin_glycosidase_sf"/>
</dbReference>
<dbReference type="AlphaFoldDB" id="A0A368HHF6"/>
<dbReference type="InterPro" id="IPR002037">
    <property type="entry name" value="Glyco_hydro_8"/>
</dbReference>
<reference evidence="10 11" key="1">
    <citation type="submission" date="2018-02" db="EMBL/GenBank/DDBJ databases">
        <title>Insights into the biology of acidophilic members of the Acidiferrobacteraceae family derived from comparative genomic analyses.</title>
        <authorList>
            <person name="Issotta F."/>
            <person name="Thyssen C."/>
            <person name="Mena C."/>
            <person name="Moya A."/>
            <person name="Bellenberg S."/>
            <person name="Sproer C."/>
            <person name="Covarrubias P.C."/>
            <person name="Sand W."/>
            <person name="Quatrini R."/>
            <person name="Vera M."/>
        </authorList>
    </citation>
    <scope>NUCLEOTIDE SEQUENCE [LARGE SCALE GENOMIC DNA]</scope>
    <source>
        <strain evidence="11">m-1</strain>
    </source>
</reference>
<evidence type="ECO:0000256" key="6">
    <source>
        <dbReference type="ARBA" id="ARBA00023295"/>
    </source>
</evidence>
<keyword evidence="9" id="KW-0472">Membrane</keyword>
<evidence type="ECO:0000256" key="3">
    <source>
        <dbReference type="ARBA" id="ARBA00012601"/>
    </source>
</evidence>
<organism evidence="10 11">
    <name type="scientific">Acidiferrobacter thiooxydans</name>
    <dbReference type="NCBI Taxonomy" id="163359"/>
    <lineage>
        <taxon>Bacteria</taxon>
        <taxon>Pseudomonadati</taxon>
        <taxon>Pseudomonadota</taxon>
        <taxon>Gammaproteobacteria</taxon>
        <taxon>Acidiferrobacterales</taxon>
        <taxon>Acidiferrobacteraceae</taxon>
        <taxon>Acidiferrobacter</taxon>
    </lineage>
</organism>
<dbReference type="RefSeq" id="WP_114282305.1">
    <property type="nucleotide sequence ID" value="NZ_PSYR01000001.1"/>
</dbReference>
<dbReference type="SUPFAM" id="SSF48208">
    <property type="entry name" value="Six-hairpin glycosidases"/>
    <property type="match status" value="1"/>
</dbReference>
<dbReference type="PRINTS" id="PR00735">
    <property type="entry name" value="GLHYDRLASE8"/>
</dbReference>
<comment type="caution">
    <text evidence="10">The sequence shown here is derived from an EMBL/GenBank/DDBJ whole genome shotgun (WGS) entry which is preliminary data.</text>
</comment>
<comment type="catalytic activity">
    <reaction evidence="1">
        <text>Endohydrolysis of (1-&gt;4)-beta-D-glucosidic linkages in cellulose, lichenin and cereal beta-D-glucans.</text>
        <dbReference type="EC" id="3.2.1.4"/>
    </reaction>
</comment>
<keyword evidence="6" id="KW-0326">Glycosidase</keyword>
<proteinExistence type="inferred from homology"/>
<evidence type="ECO:0000256" key="4">
    <source>
        <dbReference type="ARBA" id="ARBA00022801"/>
    </source>
</evidence>
<keyword evidence="11" id="KW-1185">Reference proteome</keyword>
<keyword evidence="5" id="KW-0136">Cellulose degradation</keyword>
<evidence type="ECO:0000256" key="9">
    <source>
        <dbReference type="SAM" id="Phobius"/>
    </source>
</evidence>
<comment type="similarity">
    <text evidence="2">Belongs to the glycosyl hydrolase 8 (cellulase D) family.</text>
</comment>
<protein>
    <recommendedName>
        <fullName evidence="3">cellulase</fullName>
        <ecNumber evidence="3">3.2.1.4</ecNumber>
    </recommendedName>
</protein>
<keyword evidence="9" id="KW-1133">Transmembrane helix</keyword>
<dbReference type="InterPro" id="IPR012341">
    <property type="entry name" value="6hp_glycosidase-like_sf"/>
</dbReference>
<dbReference type="EMBL" id="PSYR01000001">
    <property type="protein sequence ID" value="RCN58794.1"/>
    <property type="molecule type" value="Genomic_DNA"/>
</dbReference>
<evidence type="ECO:0000313" key="10">
    <source>
        <dbReference type="EMBL" id="RCN58794.1"/>
    </source>
</evidence>
<feature type="transmembrane region" description="Helical" evidence="9">
    <location>
        <begin position="39"/>
        <end position="59"/>
    </location>
</feature>